<dbReference type="InterPro" id="IPR035906">
    <property type="entry name" value="MetI-like_sf"/>
</dbReference>
<keyword evidence="3" id="KW-1003">Cell membrane</keyword>
<keyword evidence="6 7" id="KW-0472">Membrane</keyword>
<feature type="transmembrane region" description="Helical" evidence="7">
    <location>
        <begin position="33"/>
        <end position="58"/>
    </location>
</feature>
<dbReference type="Gene3D" id="1.10.3720.10">
    <property type="entry name" value="MetI-like"/>
    <property type="match status" value="1"/>
</dbReference>
<feature type="transmembrane region" description="Helical" evidence="7">
    <location>
        <begin position="95"/>
        <end position="116"/>
    </location>
</feature>
<dbReference type="PATRIC" id="fig|1278073.3.peg.8094"/>
<dbReference type="GO" id="GO:0055085">
    <property type="term" value="P:transmembrane transport"/>
    <property type="evidence" value="ECO:0007669"/>
    <property type="project" value="InterPro"/>
</dbReference>
<feature type="transmembrane region" description="Helical" evidence="7">
    <location>
        <begin position="128"/>
        <end position="148"/>
    </location>
</feature>
<evidence type="ECO:0000259" key="9">
    <source>
        <dbReference type="PROSITE" id="PS50928"/>
    </source>
</evidence>
<comment type="similarity">
    <text evidence="7">Belongs to the binding-protein-dependent transport system permease family.</text>
</comment>
<dbReference type="STRING" id="1278073.MYSTI_07950"/>
<gene>
    <name evidence="10" type="ordered locus">MYSTI_07950</name>
</gene>
<dbReference type="PROSITE" id="PS50928">
    <property type="entry name" value="ABC_TM1"/>
    <property type="match status" value="1"/>
</dbReference>
<evidence type="ECO:0000256" key="4">
    <source>
        <dbReference type="ARBA" id="ARBA00022692"/>
    </source>
</evidence>
<organism evidence="10 11">
    <name type="scientific">Myxococcus stipitatus (strain DSM 14675 / JCM 12634 / Mx s8)</name>
    <dbReference type="NCBI Taxonomy" id="1278073"/>
    <lineage>
        <taxon>Bacteria</taxon>
        <taxon>Pseudomonadati</taxon>
        <taxon>Myxococcota</taxon>
        <taxon>Myxococcia</taxon>
        <taxon>Myxococcales</taxon>
        <taxon>Cystobacterineae</taxon>
        <taxon>Myxococcaceae</taxon>
        <taxon>Myxococcus</taxon>
    </lineage>
</organism>
<dbReference type="Pfam" id="PF00528">
    <property type="entry name" value="BPD_transp_1"/>
    <property type="match status" value="1"/>
</dbReference>
<dbReference type="EMBL" id="CP004025">
    <property type="protein sequence ID" value="AGC49222.1"/>
    <property type="molecule type" value="Genomic_DNA"/>
</dbReference>
<dbReference type="GO" id="GO:0005886">
    <property type="term" value="C:plasma membrane"/>
    <property type="evidence" value="ECO:0007669"/>
    <property type="project" value="UniProtKB-SubCell"/>
</dbReference>
<reference evidence="10 11" key="1">
    <citation type="journal article" date="2013" name="Genome Announc.">
        <title>Complete genome sequence of Myxococcus stipitatus strain DSM 14675, a fruiting myxobacterium.</title>
        <authorList>
            <person name="Huntley S."/>
            <person name="Kneip S."/>
            <person name="Treuner-Lange A."/>
            <person name="Sogaard-Andersen L."/>
        </authorList>
    </citation>
    <scope>NUCLEOTIDE SEQUENCE [LARGE SCALE GENOMIC DNA]</scope>
    <source>
        <strain evidence="11">DSM 14675 / JCM 12634 / Mx s8</strain>
    </source>
</reference>
<dbReference type="Proteomes" id="UP000011131">
    <property type="component" value="Chromosome"/>
</dbReference>
<dbReference type="AlphaFoldDB" id="L7UNR8"/>
<feature type="transmembrane region" description="Helical" evidence="7">
    <location>
        <begin position="219"/>
        <end position="238"/>
    </location>
</feature>
<evidence type="ECO:0000256" key="5">
    <source>
        <dbReference type="ARBA" id="ARBA00022989"/>
    </source>
</evidence>
<evidence type="ECO:0000313" key="10">
    <source>
        <dbReference type="EMBL" id="AGC49222.1"/>
    </source>
</evidence>
<feature type="domain" description="ABC transmembrane type-1" evidence="9">
    <location>
        <begin position="91"/>
        <end position="302"/>
    </location>
</feature>
<keyword evidence="2 7" id="KW-0813">Transport</keyword>
<feature type="transmembrane region" description="Helical" evidence="7">
    <location>
        <begin position="279"/>
        <end position="301"/>
    </location>
</feature>
<keyword evidence="5 7" id="KW-1133">Transmembrane helix</keyword>
<name>L7UNR8_MYXSD</name>
<evidence type="ECO:0000256" key="1">
    <source>
        <dbReference type="ARBA" id="ARBA00004651"/>
    </source>
</evidence>
<dbReference type="KEGG" id="msd:MYSTI_07950"/>
<dbReference type="RefSeq" id="WP_015353475.1">
    <property type="nucleotide sequence ID" value="NC_020126.1"/>
</dbReference>
<dbReference type="SUPFAM" id="SSF161098">
    <property type="entry name" value="MetI-like"/>
    <property type="match status" value="1"/>
</dbReference>
<evidence type="ECO:0000256" key="3">
    <source>
        <dbReference type="ARBA" id="ARBA00022475"/>
    </source>
</evidence>
<keyword evidence="4 7" id="KW-0812">Transmembrane</keyword>
<dbReference type="CDD" id="cd06261">
    <property type="entry name" value="TM_PBP2"/>
    <property type="match status" value="1"/>
</dbReference>
<evidence type="ECO:0000313" key="11">
    <source>
        <dbReference type="Proteomes" id="UP000011131"/>
    </source>
</evidence>
<accession>L7UNR8</accession>
<dbReference type="eggNOG" id="COG1175">
    <property type="taxonomic scope" value="Bacteria"/>
</dbReference>
<dbReference type="PANTHER" id="PTHR43005">
    <property type="entry name" value="BLR7065 PROTEIN"/>
    <property type="match status" value="1"/>
</dbReference>
<dbReference type="InterPro" id="IPR000515">
    <property type="entry name" value="MetI-like"/>
</dbReference>
<proteinExistence type="inferred from homology"/>
<dbReference type="PANTHER" id="PTHR43005:SF2">
    <property type="entry name" value="INTEGRAL MEMBRANE SUGAR TRANSPORT PROTEIN"/>
    <property type="match status" value="1"/>
</dbReference>
<feature type="transmembrane region" description="Helical" evidence="7">
    <location>
        <begin position="173"/>
        <end position="198"/>
    </location>
</feature>
<evidence type="ECO:0000256" key="8">
    <source>
        <dbReference type="SAM" id="MobiDB-lite"/>
    </source>
</evidence>
<evidence type="ECO:0000256" key="7">
    <source>
        <dbReference type="RuleBase" id="RU363032"/>
    </source>
</evidence>
<dbReference type="HOGENOM" id="CLU_016047_0_3_7"/>
<comment type="subcellular location">
    <subcellularLocation>
        <location evidence="1 7">Cell membrane</location>
        <topology evidence="1 7">Multi-pass membrane protein</topology>
    </subcellularLocation>
</comment>
<keyword evidence="11" id="KW-1185">Reference proteome</keyword>
<feature type="region of interest" description="Disordered" evidence="8">
    <location>
        <begin position="1"/>
        <end position="23"/>
    </location>
</feature>
<evidence type="ECO:0000256" key="6">
    <source>
        <dbReference type="ARBA" id="ARBA00023136"/>
    </source>
</evidence>
<evidence type="ECO:0000256" key="2">
    <source>
        <dbReference type="ARBA" id="ARBA00022448"/>
    </source>
</evidence>
<protein>
    <submittedName>
        <fullName evidence="10">Sugar ABC transporter permease</fullName>
    </submittedName>
</protein>
<sequence>MRPLEKQVEAPRAVEPVRPRGRRGSLERERRQAYWLVAPAVGVLAGVALYPILAAMWLSLHRFILVFGEKRFVGWGNYAYLLGDARFWSALGNTAYFTLVAVTVEVLLAVPLALLLQRAFPGRGLLRAAVLVPWAIPTVVSARLWAWMFNPDSGLINRLLWGADINWLGAPGYALHAAILVDVWKTTPFVALLVLAGLQGIPEDLYRAARVDGASAWRTFRSITLPLLKPALLLALLFRSLDAFRVFDAIYVLTEGGPANTTETLSIYAYKTLMRSGDFGYGSTLSVATFVCVVVLAAVWLRLLGREEPAR</sequence>